<proteinExistence type="predicted"/>
<dbReference type="EMBL" id="BMAO01028765">
    <property type="protein sequence ID" value="GFR27210.1"/>
    <property type="molecule type" value="Genomic_DNA"/>
</dbReference>
<protein>
    <submittedName>
        <fullName evidence="1">Teneurin-m</fullName>
    </submittedName>
</protein>
<sequence>MTPVVMSALMDADSSSAPLSTDACMGHDYDHMKPIVYQTWRPVSEGGCTENSAIIAETQVWYHSLLCTRTRIGFYSSVSETRFSSLFSL</sequence>
<gene>
    <name evidence="1" type="primary">Ten-m_7</name>
    <name evidence="1" type="ORF">TNCT_577491</name>
</gene>
<dbReference type="Proteomes" id="UP000887116">
    <property type="component" value="Unassembled WGS sequence"/>
</dbReference>
<keyword evidence="2" id="KW-1185">Reference proteome</keyword>
<name>A0A8X6JA90_TRICU</name>
<reference evidence="1" key="1">
    <citation type="submission" date="2020-07" db="EMBL/GenBank/DDBJ databases">
        <title>Multicomponent nature underlies the extraordinary mechanical properties of spider dragline silk.</title>
        <authorList>
            <person name="Kono N."/>
            <person name="Nakamura H."/>
            <person name="Mori M."/>
            <person name="Yoshida Y."/>
            <person name="Ohtoshi R."/>
            <person name="Malay A.D."/>
            <person name="Moran D.A.P."/>
            <person name="Tomita M."/>
            <person name="Numata K."/>
            <person name="Arakawa K."/>
        </authorList>
    </citation>
    <scope>NUCLEOTIDE SEQUENCE</scope>
</reference>
<accession>A0A8X6JA90</accession>
<organism evidence="1 2">
    <name type="scientific">Trichonephila clavata</name>
    <name type="common">Joro spider</name>
    <name type="synonym">Nephila clavata</name>
    <dbReference type="NCBI Taxonomy" id="2740835"/>
    <lineage>
        <taxon>Eukaryota</taxon>
        <taxon>Metazoa</taxon>
        <taxon>Ecdysozoa</taxon>
        <taxon>Arthropoda</taxon>
        <taxon>Chelicerata</taxon>
        <taxon>Arachnida</taxon>
        <taxon>Araneae</taxon>
        <taxon>Araneomorphae</taxon>
        <taxon>Entelegynae</taxon>
        <taxon>Araneoidea</taxon>
        <taxon>Nephilidae</taxon>
        <taxon>Trichonephila</taxon>
    </lineage>
</organism>
<dbReference type="AlphaFoldDB" id="A0A8X6JA90"/>
<comment type="caution">
    <text evidence="1">The sequence shown here is derived from an EMBL/GenBank/DDBJ whole genome shotgun (WGS) entry which is preliminary data.</text>
</comment>
<evidence type="ECO:0000313" key="2">
    <source>
        <dbReference type="Proteomes" id="UP000887116"/>
    </source>
</evidence>
<evidence type="ECO:0000313" key="1">
    <source>
        <dbReference type="EMBL" id="GFR27210.1"/>
    </source>
</evidence>